<keyword evidence="4 9" id="KW-0812">Transmembrane</keyword>
<dbReference type="Pfam" id="PF06645">
    <property type="entry name" value="SPC12"/>
    <property type="match status" value="1"/>
</dbReference>
<evidence type="ECO:0000256" key="9">
    <source>
        <dbReference type="SAM" id="Phobius"/>
    </source>
</evidence>
<protein>
    <recommendedName>
        <fullName evidence="3">Signal peptidase complex subunit 1</fullName>
    </recommendedName>
</protein>
<evidence type="ECO:0000256" key="2">
    <source>
        <dbReference type="ARBA" id="ARBA00005245"/>
    </source>
</evidence>
<comment type="similarity">
    <text evidence="2">Belongs to the SPCS1 family.</text>
</comment>
<dbReference type="OrthoDB" id="263893at2759"/>
<keyword evidence="7 9" id="KW-0472">Membrane</keyword>
<keyword evidence="11" id="KW-1185">Reference proteome</keyword>
<evidence type="ECO:0000256" key="8">
    <source>
        <dbReference type="ARBA" id="ARBA00045204"/>
    </source>
</evidence>
<evidence type="ECO:0000313" key="11">
    <source>
        <dbReference type="Proteomes" id="UP000092154"/>
    </source>
</evidence>
<comment type="subcellular location">
    <subcellularLocation>
        <location evidence="1">Endoplasmic reticulum membrane</location>
        <topology evidence="1">Multi-pass membrane protein</topology>
    </subcellularLocation>
</comment>
<dbReference type="GO" id="GO:0005787">
    <property type="term" value="C:signal peptidase complex"/>
    <property type="evidence" value="ECO:0007669"/>
    <property type="project" value="InterPro"/>
</dbReference>
<proteinExistence type="inferred from homology"/>
<evidence type="ECO:0000256" key="1">
    <source>
        <dbReference type="ARBA" id="ARBA00004477"/>
    </source>
</evidence>
<evidence type="ECO:0000256" key="3">
    <source>
        <dbReference type="ARBA" id="ARBA00017059"/>
    </source>
</evidence>
<dbReference type="PANTHER" id="PTHR13202:SF0">
    <property type="entry name" value="SIGNAL PEPTIDASE COMPLEX SUBUNIT 1"/>
    <property type="match status" value="1"/>
</dbReference>
<dbReference type="InterPro" id="IPR009542">
    <property type="entry name" value="Spc1/SPCS1"/>
</dbReference>
<gene>
    <name evidence="10" type="ORF">K503DRAFT_688446</name>
</gene>
<feature type="transmembrane region" description="Helical" evidence="9">
    <location>
        <begin position="47"/>
        <end position="67"/>
    </location>
</feature>
<dbReference type="Proteomes" id="UP000092154">
    <property type="component" value="Unassembled WGS sequence"/>
</dbReference>
<organism evidence="10 11">
    <name type="scientific">Rhizopogon vinicolor AM-OR11-026</name>
    <dbReference type="NCBI Taxonomy" id="1314800"/>
    <lineage>
        <taxon>Eukaryota</taxon>
        <taxon>Fungi</taxon>
        <taxon>Dikarya</taxon>
        <taxon>Basidiomycota</taxon>
        <taxon>Agaricomycotina</taxon>
        <taxon>Agaricomycetes</taxon>
        <taxon>Agaricomycetidae</taxon>
        <taxon>Boletales</taxon>
        <taxon>Suillineae</taxon>
        <taxon>Rhizopogonaceae</taxon>
        <taxon>Rhizopogon</taxon>
    </lineage>
</organism>
<dbReference type="STRING" id="1314800.A0A1B7N572"/>
<keyword evidence="6 9" id="KW-1133">Transmembrane helix</keyword>
<evidence type="ECO:0000256" key="6">
    <source>
        <dbReference type="ARBA" id="ARBA00022989"/>
    </source>
</evidence>
<evidence type="ECO:0000256" key="5">
    <source>
        <dbReference type="ARBA" id="ARBA00022824"/>
    </source>
</evidence>
<evidence type="ECO:0000256" key="7">
    <source>
        <dbReference type="ARBA" id="ARBA00023136"/>
    </source>
</evidence>
<name>A0A1B7N572_9AGAM</name>
<dbReference type="PANTHER" id="PTHR13202">
    <property type="entry name" value="MICROSOMAL SIGNAL PEPTIDASE 12 KDA SUBUNIT"/>
    <property type="match status" value="1"/>
</dbReference>
<dbReference type="InParanoid" id="A0A1B7N572"/>
<evidence type="ECO:0000256" key="4">
    <source>
        <dbReference type="ARBA" id="ARBA00022692"/>
    </source>
</evidence>
<dbReference type="GO" id="GO:0045047">
    <property type="term" value="P:protein targeting to ER"/>
    <property type="evidence" value="ECO:0007669"/>
    <property type="project" value="TreeGrafter"/>
</dbReference>
<sequence>MPALQELVEGRIDFKGQKKTDDIVRVVLITSTVLSFVVGFTLSSLKITLSTFALCTVALSLVVLPPWPMFNKHPVKWVPSQEHSPKSKG</sequence>
<dbReference type="EMBL" id="KV448227">
    <property type="protein sequence ID" value="OAX40014.1"/>
    <property type="molecule type" value="Genomic_DNA"/>
</dbReference>
<dbReference type="GO" id="GO:0006465">
    <property type="term" value="P:signal peptide processing"/>
    <property type="evidence" value="ECO:0007669"/>
    <property type="project" value="InterPro"/>
</dbReference>
<comment type="function">
    <text evidence="8">Component of the signal peptidase complex (SPC) which catalyzes the cleavage of N-terminal signal sequences from nascent proteins as they are translocated into the lumen of the endoplasmic reticulum. Dispensable for SPC enzymatic activity.</text>
</comment>
<dbReference type="AlphaFoldDB" id="A0A1B7N572"/>
<feature type="transmembrane region" description="Helical" evidence="9">
    <location>
        <begin position="23"/>
        <end position="41"/>
    </location>
</feature>
<dbReference type="FunCoup" id="A0A1B7N572">
    <property type="interactions" value="70"/>
</dbReference>
<keyword evidence="5" id="KW-0256">Endoplasmic reticulum</keyword>
<reference evidence="10 11" key="1">
    <citation type="submission" date="2016-06" db="EMBL/GenBank/DDBJ databases">
        <title>Comparative genomics of the ectomycorrhizal sister species Rhizopogon vinicolor and Rhizopogon vesiculosus (Basidiomycota: Boletales) reveals a divergence of the mating type B locus.</title>
        <authorList>
            <consortium name="DOE Joint Genome Institute"/>
            <person name="Mujic A.B."/>
            <person name="Kuo A."/>
            <person name="Tritt A."/>
            <person name="Lipzen A."/>
            <person name="Chen C."/>
            <person name="Johnson J."/>
            <person name="Sharma A."/>
            <person name="Barry K."/>
            <person name="Grigoriev I.V."/>
            <person name="Spatafora J.W."/>
        </authorList>
    </citation>
    <scope>NUCLEOTIDE SEQUENCE [LARGE SCALE GENOMIC DNA]</scope>
    <source>
        <strain evidence="10 11">AM-OR11-026</strain>
    </source>
</reference>
<evidence type="ECO:0000313" key="10">
    <source>
        <dbReference type="EMBL" id="OAX40014.1"/>
    </source>
</evidence>
<accession>A0A1B7N572</accession>